<dbReference type="InterPro" id="IPR029058">
    <property type="entry name" value="AB_hydrolase_fold"/>
</dbReference>
<keyword evidence="4" id="KW-1185">Reference proteome</keyword>
<evidence type="ECO:0000256" key="1">
    <source>
        <dbReference type="SAM" id="SignalP"/>
    </source>
</evidence>
<dbReference type="RefSeq" id="WP_145649365.1">
    <property type="nucleotide sequence ID" value="NZ_VLLB01000004.1"/>
</dbReference>
<protein>
    <submittedName>
        <fullName evidence="3">Pimeloyl-ACP methyl ester carboxylesterase</fullName>
    </submittedName>
</protein>
<sequence length="291" mass="30890">MKTTLKVKRTLIAITTSLLALAASGAQAASAFRAEVTGTGSPVILIPGLASSGAVWDGTVKHLCGPRQCHVLTLAGFAGQPAIDGKLLPQVEQQLADYIAANRLGKPVIIGHSLGGFIALQFAADHPDQVGRLVIVDSLPALGATQNPLAKGEQLEKIAAAVRDRMLAQDDAAHAAGMRYTAATMVTAPADVDRIVGWGQRSDRKAVANAMYELMSQDLRGDVARIKAPTLVLGAWAAYRDYAPRAAIEQAYAAQYAQLAGVKIEMADTARHFIMFDAPAWMYDRIDAFLD</sequence>
<keyword evidence="1" id="KW-0732">Signal</keyword>
<proteinExistence type="predicted"/>
<dbReference type="InterPro" id="IPR000073">
    <property type="entry name" value="AB_hydrolase_1"/>
</dbReference>
<feature type="signal peptide" evidence="1">
    <location>
        <begin position="1"/>
        <end position="28"/>
    </location>
</feature>
<reference evidence="3 4" key="1">
    <citation type="journal article" date="2015" name="Stand. Genomic Sci.">
        <title>Genomic Encyclopedia of Bacterial and Archaeal Type Strains, Phase III: the genomes of soil and plant-associated and newly described type strains.</title>
        <authorList>
            <person name="Whitman W.B."/>
            <person name="Woyke T."/>
            <person name="Klenk H.P."/>
            <person name="Zhou Y."/>
            <person name="Lilburn T.G."/>
            <person name="Beck B.J."/>
            <person name="De Vos P."/>
            <person name="Vandamme P."/>
            <person name="Eisen J.A."/>
            <person name="Garrity G."/>
            <person name="Hugenholtz P."/>
            <person name="Kyrpides N.C."/>
        </authorList>
    </citation>
    <scope>NUCLEOTIDE SEQUENCE [LARGE SCALE GENOMIC DNA]</scope>
    <source>
        <strain evidence="3 4">CGMCC 1.10822</strain>
    </source>
</reference>
<dbReference type="Proteomes" id="UP000318431">
    <property type="component" value="Unassembled WGS sequence"/>
</dbReference>
<gene>
    <name evidence="3" type="ORF">IP91_02506</name>
</gene>
<evidence type="ECO:0000313" key="3">
    <source>
        <dbReference type="EMBL" id="TWI65101.1"/>
    </source>
</evidence>
<dbReference type="PRINTS" id="PR00111">
    <property type="entry name" value="ABHYDROLASE"/>
</dbReference>
<feature type="domain" description="AB hydrolase-1" evidence="2">
    <location>
        <begin position="43"/>
        <end position="284"/>
    </location>
</feature>
<evidence type="ECO:0000259" key="2">
    <source>
        <dbReference type="Pfam" id="PF12697"/>
    </source>
</evidence>
<dbReference type="AlphaFoldDB" id="A0A562R7R6"/>
<dbReference type="Pfam" id="PF12697">
    <property type="entry name" value="Abhydrolase_6"/>
    <property type="match status" value="1"/>
</dbReference>
<evidence type="ECO:0000313" key="4">
    <source>
        <dbReference type="Proteomes" id="UP000318431"/>
    </source>
</evidence>
<name>A0A562R7R6_9BURK</name>
<dbReference type="InterPro" id="IPR050228">
    <property type="entry name" value="Carboxylesterase_BioH"/>
</dbReference>
<dbReference type="OrthoDB" id="5380819at2"/>
<dbReference type="PANTHER" id="PTHR43194:SF2">
    <property type="entry name" value="PEROXISOMAL MEMBRANE PROTEIN LPX1"/>
    <property type="match status" value="1"/>
</dbReference>
<comment type="caution">
    <text evidence="3">The sequence shown here is derived from an EMBL/GenBank/DDBJ whole genome shotgun (WGS) entry which is preliminary data.</text>
</comment>
<dbReference type="SUPFAM" id="SSF53474">
    <property type="entry name" value="alpha/beta-Hydrolases"/>
    <property type="match status" value="1"/>
</dbReference>
<feature type="chain" id="PRO_5021778472" evidence="1">
    <location>
        <begin position="29"/>
        <end position="291"/>
    </location>
</feature>
<organism evidence="3 4">
    <name type="scientific">Pseudoduganella lurida</name>
    <dbReference type="NCBI Taxonomy" id="1036180"/>
    <lineage>
        <taxon>Bacteria</taxon>
        <taxon>Pseudomonadati</taxon>
        <taxon>Pseudomonadota</taxon>
        <taxon>Betaproteobacteria</taxon>
        <taxon>Burkholderiales</taxon>
        <taxon>Oxalobacteraceae</taxon>
        <taxon>Telluria group</taxon>
        <taxon>Pseudoduganella</taxon>
    </lineage>
</organism>
<dbReference type="PANTHER" id="PTHR43194">
    <property type="entry name" value="HYDROLASE ALPHA/BETA FOLD FAMILY"/>
    <property type="match status" value="1"/>
</dbReference>
<dbReference type="EMBL" id="VLLB01000004">
    <property type="protein sequence ID" value="TWI65101.1"/>
    <property type="molecule type" value="Genomic_DNA"/>
</dbReference>
<dbReference type="Gene3D" id="3.40.50.1820">
    <property type="entry name" value="alpha/beta hydrolase"/>
    <property type="match status" value="1"/>
</dbReference>
<accession>A0A562R7R6</accession>